<dbReference type="InParanoid" id="A0A2J6SJX9"/>
<evidence type="ECO:0000313" key="2">
    <source>
        <dbReference type="EMBL" id="PMD51078.1"/>
    </source>
</evidence>
<accession>A0A2J6SJX9</accession>
<dbReference type="RefSeq" id="XP_024727982.1">
    <property type="nucleotide sequence ID" value="XM_024881664.1"/>
</dbReference>
<reference evidence="2 3" key="1">
    <citation type="submission" date="2016-04" db="EMBL/GenBank/DDBJ databases">
        <title>A degradative enzymes factory behind the ericoid mycorrhizal symbiosis.</title>
        <authorList>
            <consortium name="DOE Joint Genome Institute"/>
            <person name="Martino E."/>
            <person name="Morin E."/>
            <person name="Grelet G."/>
            <person name="Kuo A."/>
            <person name="Kohler A."/>
            <person name="Daghino S."/>
            <person name="Barry K."/>
            <person name="Choi C."/>
            <person name="Cichocki N."/>
            <person name="Clum A."/>
            <person name="Copeland A."/>
            <person name="Hainaut M."/>
            <person name="Haridas S."/>
            <person name="Labutti K."/>
            <person name="Lindquist E."/>
            <person name="Lipzen A."/>
            <person name="Khouja H.-R."/>
            <person name="Murat C."/>
            <person name="Ohm R."/>
            <person name="Olson A."/>
            <person name="Spatafora J."/>
            <person name="Veneault-Fourrey C."/>
            <person name="Henrissat B."/>
            <person name="Grigoriev I."/>
            <person name="Martin F."/>
            <person name="Perotto S."/>
        </authorList>
    </citation>
    <scope>NUCLEOTIDE SEQUENCE [LARGE SCALE GENOMIC DNA]</scope>
    <source>
        <strain evidence="2 3">E</strain>
    </source>
</reference>
<feature type="region of interest" description="Disordered" evidence="1">
    <location>
        <begin position="1"/>
        <end position="51"/>
    </location>
</feature>
<dbReference type="OrthoDB" id="3522399at2759"/>
<feature type="compositionally biased region" description="Basic and acidic residues" evidence="1">
    <location>
        <begin position="8"/>
        <end position="20"/>
    </location>
</feature>
<proteinExistence type="predicted"/>
<sequence>MSEADQELSSRDGLSREKEATPSQSDQSAQSQTIVSGSGGDRPGVKVYVQTSKFRPGDSVRVILSGGRRDGPYLVESVPSVARYTLCFENGESARGGAVVHENDLEVA</sequence>
<feature type="compositionally biased region" description="Polar residues" evidence="1">
    <location>
        <begin position="21"/>
        <end position="36"/>
    </location>
</feature>
<evidence type="ECO:0000256" key="1">
    <source>
        <dbReference type="SAM" id="MobiDB-lite"/>
    </source>
</evidence>
<dbReference type="Proteomes" id="UP000235371">
    <property type="component" value="Unassembled WGS sequence"/>
</dbReference>
<name>A0A2J6SJX9_9HELO</name>
<dbReference type="AlphaFoldDB" id="A0A2J6SJX9"/>
<organism evidence="2 3">
    <name type="scientific">Hyaloscypha bicolor E</name>
    <dbReference type="NCBI Taxonomy" id="1095630"/>
    <lineage>
        <taxon>Eukaryota</taxon>
        <taxon>Fungi</taxon>
        <taxon>Dikarya</taxon>
        <taxon>Ascomycota</taxon>
        <taxon>Pezizomycotina</taxon>
        <taxon>Leotiomycetes</taxon>
        <taxon>Helotiales</taxon>
        <taxon>Hyaloscyphaceae</taxon>
        <taxon>Hyaloscypha</taxon>
        <taxon>Hyaloscypha bicolor</taxon>
    </lineage>
</organism>
<protein>
    <submittedName>
        <fullName evidence="2">Uncharacterized protein</fullName>
    </submittedName>
</protein>
<evidence type="ECO:0000313" key="3">
    <source>
        <dbReference type="Proteomes" id="UP000235371"/>
    </source>
</evidence>
<dbReference type="GeneID" id="36589741"/>
<keyword evidence="3" id="KW-1185">Reference proteome</keyword>
<dbReference type="EMBL" id="KZ613912">
    <property type="protein sequence ID" value="PMD51078.1"/>
    <property type="molecule type" value="Genomic_DNA"/>
</dbReference>
<gene>
    <name evidence="2" type="ORF">K444DRAFT_620249</name>
</gene>